<evidence type="ECO:0000313" key="2">
    <source>
        <dbReference type="Proteomes" id="UP000186955"/>
    </source>
</evidence>
<proteinExistence type="predicted"/>
<dbReference type="AlphaFoldDB" id="A0A1Q5U3B1"/>
<organism evidence="1 2">
    <name type="scientific">Penicillium subrubescens</name>
    <dbReference type="NCBI Taxonomy" id="1316194"/>
    <lineage>
        <taxon>Eukaryota</taxon>
        <taxon>Fungi</taxon>
        <taxon>Dikarya</taxon>
        <taxon>Ascomycota</taxon>
        <taxon>Pezizomycotina</taxon>
        <taxon>Eurotiomycetes</taxon>
        <taxon>Eurotiomycetidae</taxon>
        <taxon>Eurotiales</taxon>
        <taxon>Aspergillaceae</taxon>
        <taxon>Penicillium</taxon>
    </lineage>
</organism>
<comment type="caution">
    <text evidence="1">The sequence shown here is derived from an EMBL/GenBank/DDBJ whole genome shotgun (WGS) entry which is preliminary data.</text>
</comment>
<sequence>MQFISSLPPIVRIRSFQKPALYPDTPQAIPSIREPKRFMMLDMKQMRSRQFKLLSLSVTGGVAS</sequence>
<dbReference type="EMBL" id="MNBE01000585">
    <property type="protein sequence ID" value="OKP06961.1"/>
    <property type="molecule type" value="Genomic_DNA"/>
</dbReference>
<reference evidence="1 2" key="1">
    <citation type="submission" date="2016-10" db="EMBL/GenBank/DDBJ databases">
        <title>Genome sequence of the ascomycete fungus Penicillium subrubescens.</title>
        <authorList>
            <person name="De Vries R.P."/>
            <person name="Peng M."/>
            <person name="Dilokpimol A."/>
            <person name="Hilden K."/>
            <person name="Makela M.R."/>
            <person name="Grigoriev I."/>
            <person name="Riley R."/>
            <person name="Granchi Z."/>
        </authorList>
    </citation>
    <scope>NUCLEOTIDE SEQUENCE [LARGE SCALE GENOMIC DNA]</scope>
    <source>
        <strain evidence="1 2">CBS 132785</strain>
    </source>
</reference>
<evidence type="ECO:0000313" key="1">
    <source>
        <dbReference type="EMBL" id="OKP06961.1"/>
    </source>
</evidence>
<keyword evidence="2" id="KW-1185">Reference proteome</keyword>
<gene>
    <name evidence="1" type="ORF">PENSUB_6144</name>
</gene>
<protein>
    <submittedName>
        <fullName evidence="1">Uncharacterized protein</fullName>
    </submittedName>
</protein>
<dbReference type="Proteomes" id="UP000186955">
    <property type="component" value="Unassembled WGS sequence"/>
</dbReference>
<name>A0A1Q5U3B1_9EURO</name>
<accession>A0A1Q5U3B1</accession>